<dbReference type="OrthoDB" id="1901889at2759"/>
<evidence type="ECO:0000259" key="1">
    <source>
        <dbReference type="Pfam" id="PF00582"/>
    </source>
</evidence>
<organism evidence="2 4">
    <name type="scientific">Vanilla planifolia</name>
    <name type="common">Vanilla</name>
    <dbReference type="NCBI Taxonomy" id="51239"/>
    <lineage>
        <taxon>Eukaryota</taxon>
        <taxon>Viridiplantae</taxon>
        <taxon>Streptophyta</taxon>
        <taxon>Embryophyta</taxon>
        <taxon>Tracheophyta</taxon>
        <taxon>Spermatophyta</taxon>
        <taxon>Magnoliopsida</taxon>
        <taxon>Liliopsida</taxon>
        <taxon>Asparagales</taxon>
        <taxon>Orchidaceae</taxon>
        <taxon>Vanilloideae</taxon>
        <taxon>Vanilleae</taxon>
        <taxon>Vanilla</taxon>
    </lineage>
</organism>
<proteinExistence type="predicted"/>
<dbReference type="InterPro" id="IPR006016">
    <property type="entry name" value="UspA"/>
</dbReference>
<sequence>MQRMPMENQRVVVVVEEAEAARNALQWAVRNLLRPADFLTLLHVYPSTKSRTKQRRLRLNGFQLALSFKDLCNGIAEAKVEILVMEGDQGTEVVSLVRKIAATTLIAGLHDRSFLYKRAIPILLTRTLNCRILAIKQHSPTQYGLADAEFSLVEIKGIGNPEAKAWFLVFLCHLGRIWRSSWWR</sequence>
<dbReference type="Proteomes" id="UP000639772">
    <property type="component" value="Unassembled WGS sequence"/>
</dbReference>
<dbReference type="PANTHER" id="PTHR47848">
    <property type="entry name" value="ADENINE NUCLEOTIDE ALPHA HYDROLASES-LIKE SUPERFAMILY PROTEIN"/>
    <property type="match status" value="1"/>
</dbReference>
<reference evidence="4 5" key="1">
    <citation type="journal article" date="2020" name="Nat. Food">
        <title>A phased Vanilla planifolia genome enables genetic improvement of flavour and production.</title>
        <authorList>
            <person name="Hasing T."/>
            <person name="Tang H."/>
            <person name="Brym M."/>
            <person name="Khazi F."/>
            <person name="Huang T."/>
            <person name="Chambers A.H."/>
        </authorList>
    </citation>
    <scope>NUCLEOTIDE SEQUENCE [LARGE SCALE GENOMIC DNA]</scope>
    <source>
        <tissue evidence="2">Leaf</tissue>
    </source>
</reference>
<evidence type="ECO:0000313" key="2">
    <source>
        <dbReference type="EMBL" id="KAG0480732.1"/>
    </source>
</evidence>
<gene>
    <name evidence="3" type="ORF">HPP92_011287</name>
    <name evidence="2" type="ORF">HPP92_011590</name>
</gene>
<dbReference type="Proteomes" id="UP000636800">
    <property type="component" value="Chromosome 5"/>
</dbReference>
<dbReference type="InterPro" id="IPR014729">
    <property type="entry name" value="Rossmann-like_a/b/a_fold"/>
</dbReference>
<dbReference type="Gene3D" id="3.40.50.620">
    <property type="entry name" value="HUPs"/>
    <property type="match status" value="1"/>
</dbReference>
<evidence type="ECO:0000313" key="5">
    <source>
        <dbReference type="Proteomes" id="UP000639772"/>
    </source>
</evidence>
<evidence type="ECO:0000313" key="4">
    <source>
        <dbReference type="Proteomes" id="UP000636800"/>
    </source>
</evidence>
<accession>A0A835R7C7</accession>
<name>A0A835R7C7_VANPL</name>
<keyword evidence="4" id="KW-1185">Reference proteome</keyword>
<protein>
    <recommendedName>
        <fullName evidence="1">UspA domain-containing protein</fullName>
    </recommendedName>
</protein>
<feature type="domain" description="UspA" evidence="1">
    <location>
        <begin position="8"/>
        <end position="117"/>
    </location>
</feature>
<dbReference type="PANTHER" id="PTHR47848:SF1">
    <property type="entry name" value="ADENINE NUCLEOTIDE ALPHA HYDROLASES-LIKE SUPERFAMILY PROTEIN"/>
    <property type="match status" value="1"/>
</dbReference>
<dbReference type="EMBL" id="JADCNL010000005">
    <property type="protein sequence ID" value="KAG0480732.1"/>
    <property type="molecule type" value="Genomic_DNA"/>
</dbReference>
<evidence type="ECO:0000313" key="3">
    <source>
        <dbReference type="EMBL" id="KAG0483203.1"/>
    </source>
</evidence>
<dbReference type="AlphaFoldDB" id="A0A835R7C7"/>
<dbReference type="SUPFAM" id="SSF52402">
    <property type="entry name" value="Adenine nucleotide alpha hydrolases-like"/>
    <property type="match status" value="1"/>
</dbReference>
<dbReference type="Pfam" id="PF00582">
    <property type="entry name" value="Usp"/>
    <property type="match status" value="1"/>
</dbReference>
<comment type="caution">
    <text evidence="2">The sequence shown here is derived from an EMBL/GenBank/DDBJ whole genome shotgun (WGS) entry which is preliminary data.</text>
</comment>
<dbReference type="EMBL" id="JADCNM010000005">
    <property type="protein sequence ID" value="KAG0483203.1"/>
    <property type="molecule type" value="Genomic_DNA"/>
</dbReference>